<dbReference type="PANTHER" id="PTHR15577:SF2">
    <property type="entry name" value="ZINC FINGER PROTEIN 318"/>
    <property type="match status" value="1"/>
</dbReference>
<evidence type="ECO:0000256" key="1">
    <source>
        <dbReference type="SAM" id="MobiDB-lite"/>
    </source>
</evidence>
<feature type="region of interest" description="Disordered" evidence="1">
    <location>
        <begin position="535"/>
        <end position="607"/>
    </location>
</feature>
<dbReference type="EMBL" id="OX395128">
    <property type="protein sequence ID" value="CAI5770718.1"/>
    <property type="molecule type" value="Genomic_DNA"/>
</dbReference>
<feature type="compositionally biased region" description="Basic and acidic residues" evidence="1">
    <location>
        <begin position="763"/>
        <end position="773"/>
    </location>
</feature>
<gene>
    <name evidence="2" type="ORF">PODLI_1B043249</name>
</gene>
<evidence type="ECO:0008006" key="4">
    <source>
        <dbReference type="Google" id="ProtNLM"/>
    </source>
</evidence>
<feature type="compositionally biased region" description="Basic and acidic residues" evidence="1">
    <location>
        <begin position="852"/>
        <end position="862"/>
    </location>
</feature>
<reference evidence="2" key="1">
    <citation type="submission" date="2022-12" db="EMBL/GenBank/DDBJ databases">
        <authorList>
            <person name="Alioto T."/>
            <person name="Alioto T."/>
            <person name="Gomez Garrido J."/>
        </authorList>
    </citation>
    <scope>NUCLEOTIDE SEQUENCE</scope>
</reference>
<accession>A0AA35K5J5</accession>
<feature type="compositionally biased region" description="Polar residues" evidence="1">
    <location>
        <begin position="151"/>
        <end position="162"/>
    </location>
</feature>
<proteinExistence type="predicted"/>
<feature type="region of interest" description="Disordered" evidence="1">
    <location>
        <begin position="852"/>
        <end position="875"/>
    </location>
</feature>
<feature type="compositionally biased region" description="Basic and acidic residues" evidence="1">
    <location>
        <begin position="596"/>
        <end position="607"/>
    </location>
</feature>
<dbReference type="PANTHER" id="PTHR15577">
    <property type="entry name" value="ZINC FINGER CONTAINING PROTEIN"/>
    <property type="match status" value="1"/>
</dbReference>
<evidence type="ECO:0000313" key="3">
    <source>
        <dbReference type="Proteomes" id="UP001178461"/>
    </source>
</evidence>
<feature type="compositionally biased region" description="Low complexity" evidence="1">
    <location>
        <begin position="1"/>
        <end position="29"/>
    </location>
</feature>
<dbReference type="AlphaFoldDB" id="A0AA35K5J5"/>
<dbReference type="InterPro" id="IPR055309">
    <property type="entry name" value="Znf318-like"/>
</dbReference>
<feature type="compositionally biased region" description="Basic and acidic residues" evidence="1">
    <location>
        <begin position="560"/>
        <end position="581"/>
    </location>
</feature>
<feature type="compositionally biased region" description="Basic and acidic residues" evidence="1">
    <location>
        <begin position="112"/>
        <end position="129"/>
    </location>
</feature>
<protein>
    <recommendedName>
        <fullName evidence="4">Zinc finger protein 318</fullName>
    </recommendedName>
</protein>
<sequence length="905" mass="103060">MHRSSSSRSSKPSSSRSKTSASSSSSARGRSSHRSRSRSRSPRSRRRHRSPSSGRSSRRSPPSRRSSRRRSPGKRSHSPGKRSHSPGKRSHSPGKHSHSPGKRSHSPGKRSHSPDKRSPSLSDGNRDDLADGPIFSSGLPRPQSIERYSLSKETPSSPFNTGQDEDYRFRDDFLHQSDYSTSYNHLQYLPRETERYRMLLGKPSEDTGQDLELPKHDRDDRLLKIDIEPEDFLSGTWNFCKQDPSKSPSLPFHDVDLRVLEYAGRKSKEEELSRNCSQDPEHKYIYRPNEITAMPKKSILKKHRDDPSVQPEVFSSSSASLKEPPLLSDDPPFPQRTNSIAPFSTEEVKFLKQFNKNADVEPANITSEGNVHNWKPHSGQKQNISYYKQNFGSFLNRRECHESTSEPEDQYSYFLLPHERASQDGNSFSHILSMKTDSTSTQEKRRNSLLDDVEAEEKFLYGDNGDDSIFIQRITLSGDKEHGRKKINSPPASLSVKSDTLEESRPEHEKIYDLLKTIGLDIGVAEIGKLAARTQERLHGKKASRSPDRRSVASHKPRKESRESKERHCSKSDTHSSESRWNHSPSPDYFPPSKEMSPDSHSKHTESKIVRQDYHFPQEQAVPMASPIPSAPPCLPHMFPAPIYPQYSVPFYLPFGATHLPQNYPPPTMPPPGYNPYGQYFTYAASGWATYAPPQQAGPEFPNAPEYGTPTVPPNHSVSNVKVIQTISTTRRTCGIQRKTSMIVQTPFSAPHSKLLPQPTHKGAKEKIPDDRNRAVQKQKVLEEREKLKAEQEARQKKLHYLTVELNRLTKQEGEMMRKMRKAKDPLLVEVNQLREKIAKEVAQLQMHFDAAGKKQSELDKTHQKKTSQKMEKNEEITCNSIQRFPHLMTTGTDCSRIWYDTGWE</sequence>
<organism evidence="2 3">
    <name type="scientific">Podarcis lilfordi</name>
    <name type="common">Lilford's wall lizard</name>
    <dbReference type="NCBI Taxonomy" id="74358"/>
    <lineage>
        <taxon>Eukaryota</taxon>
        <taxon>Metazoa</taxon>
        <taxon>Chordata</taxon>
        <taxon>Craniata</taxon>
        <taxon>Vertebrata</taxon>
        <taxon>Euteleostomi</taxon>
        <taxon>Lepidosauria</taxon>
        <taxon>Squamata</taxon>
        <taxon>Bifurcata</taxon>
        <taxon>Unidentata</taxon>
        <taxon>Episquamata</taxon>
        <taxon>Laterata</taxon>
        <taxon>Lacertibaenia</taxon>
        <taxon>Lacertidae</taxon>
        <taxon>Podarcis</taxon>
    </lineage>
</organism>
<name>A0AA35K5J5_9SAUR</name>
<feature type="region of interest" description="Disordered" evidence="1">
    <location>
        <begin position="1"/>
        <end position="165"/>
    </location>
</feature>
<dbReference type="Proteomes" id="UP001178461">
    <property type="component" value="Chromosome 3"/>
</dbReference>
<feature type="compositionally biased region" description="Basic residues" evidence="1">
    <location>
        <begin position="30"/>
        <end position="111"/>
    </location>
</feature>
<feature type="region of interest" description="Disordered" evidence="1">
    <location>
        <begin position="750"/>
        <end position="773"/>
    </location>
</feature>
<dbReference type="GO" id="GO:0045892">
    <property type="term" value="P:negative regulation of DNA-templated transcription"/>
    <property type="evidence" value="ECO:0007669"/>
    <property type="project" value="TreeGrafter"/>
</dbReference>
<evidence type="ECO:0000313" key="2">
    <source>
        <dbReference type="EMBL" id="CAI5770718.1"/>
    </source>
</evidence>
<feature type="region of interest" description="Disordered" evidence="1">
    <location>
        <begin position="480"/>
        <end position="506"/>
    </location>
</feature>
<dbReference type="GO" id="GO:0005654">
    <property type="term" value="C:nucleoplasm"/>
    <property type="evidence" value="ECO:0007669"/>
    <property type="project" value="TreeGrafter"/>
</dbReference>
<feature type="region of interest" description="Disordered" evidence="1">
    <location>
        <begin position="300"/>
        <end position="333"/>
    </location>
</feature>
<dbReference type="GO" id="GO:0045893">
    <property type="term" value="P:positive regulation of DNA-templated transcription"/>
    <property type="evidence" value="ECO:0007669"/>
    <property type="project" value="TreeGrafter"/>
</dbReference>
<keyword evidence="3" id="KW-1185">Reference proteome</keyword>